<evidence type="ECO:0000259" key="2">
    <source>
        <dbReference type="Pfam" id="PF14332"/>
    </source>
</evidence>
<name>A0A8J7TNW0_9BACT</name>
<dbReference type="Pfam" id="PF14332">
    <property type="entry name" value="DUF4388"/>
    <property type="match status" value="1"/>
</dbReference>
<feature type="domain" description="PatA-like N-terminal" evidence="2">
    <location>
        <begin position="139"/>
        <end position="243"/>
    </location>
</feature>
<protein>
    <submittedName>
        <fullName evidence="3">DUF4388 domain-containing protein</fullName>
    </submittedName>
</protein>
<dbReference type="InterPro" id="IPR025497">
    <property type="entry name" value="PatA-like_N"/>
</dbReference>
<dbReference type="AlphaFoldDB" id="A0A8J7TNW0"/>
<dbReference type="Pfam" id="PF14326">
    <property type="entry name" value="DUF4384"/>
    <property type="match status" value="1"/>
</dbReference>
<dbReference type="Proteomes" id="UP000664277">
    <property type="component" value="Unassembled WGS sequence"/>
</dbReference>
<dbReference type="InterPro" id="IPR025493">
    <property type="entry name" value="DUF4384"/>
</dbReference>
<proteinExistence type="predicted"/>
<feature type="domain" description="DUF4384" evidence="1">
    <location>
        <begin position="610"/>
        <end position="694"/>
    </location>
</feature>
<evidence type="ECO:0000259" key="1">
    <source>
        <dbReference type="Pfam" id="PF14326"/>
    </source>
</evidence>
<dbReference type="EMBL" id="JAFLCK010000040">
    <property type="protein sequence ID" value="MBN8662496.1"/>
    <property type="molecule type" value="Genomic_DNA"/>
</dbReference>
<gene>
    <name evidence="3" type="ORF">J0M35_19165</name>
</gene>
<evidence type="ECO:0000313" key="4">
    <source>
        <dbReference type="Proteomes" id="UP000664277"/>
    </source>
</evidence>
<accession>A0A8J7TNW0</accession>
<sequence length="768" mass="84179">MNDDLTKHASFVGMVYDQTLPVREPLCAAFQVDGDTVVTTAHALILYRELLPALRLRFPTSGKEYSVRSISFHPDLDLKELTARAKQALAAPYPALPLQQNNVAILKLQEASGDVSEEIAREVVYSFERFQPSRDGGLAGSLSELELPLVLQTITNARKEGTLSLMDERFRTIGQIYCQGGKIKQVFYRGLLNESAFYQIINHRLAGFFHFATDEVPDWSAGAEISRPPDMLLIEALRRMDELEKLTAIVGGPSSLFSKRQEQPNYEILPPDCRDACRIVWPFIDGGTPLGSLWQLCGLDDFAIYSTLQELIKTRQISYYEAPFVRESEKRPMQLGLDTPLSPNDMVTALWVEDASMAPLLRRGVLLGSAKDQNPSHVVHNIGLPEEASGCPVFKDGSVIGMHCGAISKDAQVQDSAALGQMIWIESVVQCLRNAGEGELVKKLTATDISKPGTGKLAGIREVVRIQCPKCGRSSMELANFCKGCGQRLIDELEPKGKKRPSARASQTRMPAARASQLRLPAAGVVGAPAVVVQPAPLPIISSLLTTALVMGLTWAGAQALPKPNVIPNMGLSFPDIPRVRVEMLEWVSDAAAPTCQRHKSPNNEVFSGNEKFSLEVTADTPSYVYCLYRGNSGSVALIYPVIEAQDQLLEKGKSINIALGGEASQDEKGKAFQAFTFDKTAGTERFIFVASSQKARFLNDQSIYEPFVKHALDLLSTDDYIDGVETNVDKLGPRFFADPGTSRVGLSGLMGDSVYLRLMELKHKATQ</sequence>
<reference evidence="3" key="1">
    <citation type="submission" date="2021-02" db="EMBL/GenBank/DDBJ databases">
        <title>Genome-Resolved Metagenomics of a Microbial Community Performing Photosynthetic Biological Nutrient Removal.</title>
        <authorList>
            <person name="Mcdaniel E.A."/>
        </authorList>
    </citation>
    <scope>NUCLEOTIDE SEQUENCE</scope>
    <source>
        <strain evidence="3">UWPOB_OBS1</strain>
    </source>
</reference>
<evidence type="ECO:0000313" key="3">
    <source>
        <dbReference type="EMBL" id="MBN8662496.1"/>
    </source>
</evidence>
<organism evidence="3 4">
    <name type="scientific">Candidatus Obscuribacter phosphatis</name>
    <dbReference type="NCBI Taxonomy" id="1906157"/>
    <lineage>
        <taxon>Bacteria</taxon>
        <taxon>Bacillati</taxon>
        <taxon>Candidatus Melainabacteria</taxon>
        <taxon>Candidatus Obscuribacterales</taxon>
        <taxon>Candidatus Obscuribacteraceae</taxon>
        <taxon>Candidatus Obscuribacter</taxon>
    </lineage>
</organism>
<comment type="caution">
    <text evidence="3">The sequence shown here is derived from an EMBL/GenBank/DDBJ whole genome shotgun (WGS) entry which is preliminary data.</text>
</comment>